<proteinExistence type="predicted"/>
<sequence length="95" mass="11375">MKNLFVTTTLNHYLQAKNAFTIVNQIIKLQNNQQVFNEEFQVWKITKIDEITFSMERQDGNLNTILLHYFQSASIKIFELTVWLENTTLYFPNER</sequence>
<dbReference type="EMBL" id="FTOI01000010">
    <property type="protein sequence ID" value="SIS89708.1"/>
    <property type="molecule type" value="Genomic_DNA"/>
</dbReference>
<dbReference type="OrthoDB" id="1255124at2"/>
<evidence type="ECO:0000259" key="1">
    <source>
        <dbReference type="Pfam" id="PF21781"/>
    </source>
</evidence>
<organism evidence="2 3">
    <name type="scientific">Kaistella chaponensis</name>
    <dbReference type="NCBI Taxonomy" id="713588"/>
    <lineage>
        <taxon>Bacteria</taxon>
        <taxon>Pseudomonadati</taxon>
        <taxon>Bacteroidota</taxon>
        <taxon>Flavobacteriia</taxon>
        <taxon>Flavobacteriales</taxon>
        <taxon>Weeksellaceae</taxon>
        <taxon>Chryseobacterium group</taxon>
        <taxon>Kaistella</taxon>
    </lineage>
</organism>
<dbReference type="AlphaFoldDB" id="A0A1N7MUM0"/>
<gene>
    <name evidence="2" type="ORF">SAMN05421789_11049</name>
</gene>
<dbReference type="InterPro" id="IPR049241">
    <property type="entry name" value="DUF6876"/>
</dbReference>
<dbReference type="Proteomes" id="UP000185839">
    <property type="component" value="Unassembled WGS sequence"/>
</dbReference>
<name>A0A1N7MUM0_9FLAO</name>
<keyword evidence="3" id="KW-1185">Reference proteome</keyword>
<protein>
    <recommendedName>
        <fullName evidence="1">DUF6876 domain-containing protein</fullName>
    </recommendedName>
</protein>
<reference evidence="3" key="1">
    <citation type="submission" date="2017-01" db="EMBL/GenBank/DDBJ databases">
        <authorList>
            <person name="Varghese N."/>
            <person name="Submissions S."/>
        </authorList>
    </citation>
    <scope>NUCLEOTIDE SEQUENCE [LARGE SCALE GENOMIC DNA]</scope>
    <source>
        <strain evidence="3">DSM 23145</strain>
    </source>
</reference>
<evidence type="ECO:0000313" key="3">
    <source>
        <dbReference type="Proteomes" id="UP000185839"/>
    </source>
</evidence>
<evidence type="ECO:0000313" key="2">
    <source>
        <dbReference type="EMBL" id="SIS89708.1"/>
    </source>
</evidence>
<dbReference type="Pfam" id="PF21781">
    <property type="entry name" value="DUF6876"/>
    <property type="match status" value="1"/>
</dbReference>
<dbReference type="RefSeq" id="WP_076387504.1">
    <property type="nucleotide sequence ID" value="NZ_FTOI01000010.1"/>
</dbReference>
<feature type="domain" description="DUF6876" evidence="1">
    <location>
        <begin position="5"/>
        <end position="94"/>
    </location>
</feature>
<accession>A0A1N7MUM0</accession>